<proteinExistence type="predicted"/>
<reference evidence="1 2" key="1">
    <citation type="submission" date="2018-05" db="EMBL/GenBank/DDBJ databases">
        <title>Genomic Encyclopedia of Type Strains, Phase IV (KMG-IV): sequencing the most valuable type-strain genomes for metagenomic binning, comparative biology and taxonomic classification.</title>
        <authorList>
            <person name="Goeker M."/>
        </authorList>
    </citation>
    <scope>NUCLEOTIDE SEQUENCE [LARGE SCALE GENOMIC DNA]</scope>
    <source>
        <strain evidence="1 2">DSM 14263</strain>
    </source>
</reference>
<keyword evidence="2" id="KW-1185">Reference proteome</keyword>
<dbReference type="PANTHER" id="PTHR35175">
    <property type="entry name" value="DUF1289 DOMAIN-CONTAINING PROTEIN"/>
    <property type="match status" value="1"/>
</dbReference>
<dbReference type="Proteomes" id="UP000245812">
    <property type="component" value="Unassembled WGS sequence"/>
</dbReference>
<evidence type="ECO:0000313" key="2">
    <source>
        <dbReference type="Proteomes" id="UP000245812"/>
    </source>
</evidence>
<dbReference type="AlphaFoldDB" id="A0A316IGY9"/>
<comment type="caution">
    <text evidence="1">The sequence shown here is derived from an EMBL/GenBank/DDBJ whole genome shotgun (WGS) entry which is preliminary data.</text>
</comment>
<accession>A0A316IGY9</accession>
<evidence type="ECO:0000313" key="1">
    <source>
        <dbReference type="EMBL" id="PWK92812.1"/>
    </source>
</evidence>
<gene>
    <name evidence="1" type="ORF">C7456_101148</name>
</gene>
<dbReference type="InterPro" id="IPR010710">
    <property type="entry name" value="DUF1289"/>
</dbReference>
<dbReference type="OrthoDB" id="9811423at2"/>
<dbReference type="EMBL" id="QGHC01000001">
    <property type="protein sequence ID" value="PWK92812.1"/>
    <property type="molecule type" value="Genomic_DNA"/>
</dbReference>
<dbReference type="Pfam" id="PF06945">
    <property type="entry name" value="DUF1289"/>
    <property type="match status" value="1"/>
</dbReference>
<name>A0A316IGY9_9GAMM</name>
<organism evidence="1 2">
    <name type="scientific">Fulvimonas soli</name>
    <dbReference type="NCBI Taxonomy" id="155197"/>
    <lineage>
        <taxon>Bacteria</taxon>
        <taxon>Pseudomonadati</taxon>
        <taxon>Pseudomonadota</taxon>
        <taxon>Gammaproteobacteria</taxon>
        <taxon>Lysobacterales</taxon>
        <taxon>Rhodanobacteraceae</taxon>
        <taxon>Fulvimonas</taxon>
    </lineage>
</organism>
<evidence type="ECO:0008006" key="3">
    <source>
        <dbReference type="Google" id="ProtNLM"/>
    </source>
</evidence>
<protein>
    <recommendedName>
        <fullName evidence="3">Fe-S protein YdhL (DUF1289 family)</fullName>
    </recommendedName>
</protein>
<dbReference type="PANTHER" id="PTHR35175:SF2">
    <property type="entry name" value="DUF1289 DOMAIN-CONTAINING PROTEIN"/>
    <property type="match status" value="1"/>
</dbReference>
<sequence>MAGMSDAAPAPAVPPLTPCIGVCRLDPRGYCIGCLRSGEEIARWRGMDDAERRRYMAEILPARRRAR</sequence>